<evidence type="ECO:0000256" key="3">
    <source>
        <dbReference type="PROSITE-ProRule" id="PRU00023"/>
    </source>
</evidence>
<comment type="caution">
    <text evidence="4">The sequence shown here is derived from an EMBL/GenBank/DDBJ whole genome shotgun (WGS) entry which is preliminary data.</text>
</comment>
<protein>
    <submittedName>
        <fullName evidence="4">Uncharacterized protein</fullName>
    </submittedName>
</protein>
<keyword evidence="5" id="KW-1185">Reference proteome</keyword>
<organism evidence="4 5">
    <name type="scientific">Trichogramma kaykai</name>
    <dbReference type="NCBI Taxonomy" id="54128"/>
    <lineage>
        <taxon>Eukaryota</taxon>
        <taxon>Metazoa</taxon>
        <taxon>Ecdysozoa</taxon>
        <taxon>Arthropoda</taxon>
        <taxon>Hexapoda</taxon>
        <taxon>Insecta</taxon>
        <taxon>Pterygota</taxon>
        <taxon>Neoptera</taxon>
        <taxon>Endopterygota</taxon>
        <taxon>Hymenoptera</taxon>
        <taxon>Apocrita</taxon>
        <taxon>Proctotrupomorpha</taxon>
        <taxon>Chalcidoidea</taxon>
        <taxon>Trichogrammatidae</taxon>
        <taxon>Trichogramma</taxon>
    </lineage>
</organism>
<reference evidence="4 5" key="1">
    <citation type="journal article" date="2024" name="bioRxiv">
        <title>A reference genome for Trichogramma kaykai: A tiny desert-dwelling parasitoid wasp with competing sex-ratio distorters.</title>
        <authorList>
            <person name="Culotta J."/>
            <person name="Lindsey A.R."/>
        </authorList>
    </citation>
    <scope>NUCLEOTIDE SEQUENCE [LARGE SCALE GENOMIC DNA]</scope>
    <source>
        <strain evidence="4 5">KSX58</strain>
    </source>
</reference>
<dbReference type="PRINTS" id="PR01415">
    <property type="entry name" value="ANKYRIN"/>
</dbReference>
<dbReference type="PANTHER" id="PTHR24198:SF165">
    <property type="entry name" value="ANKYRIN REPEAT-CONTAINING PROTEIN-RELATED"/>
    <property type="match status" value="1"/>
</dbReference>
<feature type="repeat" description="ANK" evidence="3">
    <location>
        <begin position="324"/>
        <end position="356"/>
    </location>
</feature>
<feature type="repeat" description="ANK" evidence="3">
    <location>
        <begin position="397"/>
        <end position="429"/>
    </location>
</feature>
<keyword evidence="1" id="KW-0677">Repeat</keyword>
<feature type="repeat" description="ANK" evidence="3">
    <location>
        <begin position="144"/>
        <end position="176"/>
    </location>
</feature>
<dbReference type="EMBL" id="JBJJXI010000054">
    <property type="protein sequence ID" value="KAL3399912.1"/>
    <property type="molecule type" value="Genomic_DNA"/>
</dbReference>
<gene>
    <name evidence="4" type="ORF">TKK_006545</name>
</gene>
<dbReference type="SMART" id="SM00248">
    <property type="entry name" value="ANK"/>
    <property type="match status" value="15"/>
</dbReference>
<dbReference type="AlphaFoldDB" id="A0ABD2X4W8"/>
<dbReference type="Pfam" id="PF12796">
    <property type="entry name" value="Ank_2"/>
    <property type="match status" value="4"/>
</dbReference>
<evidence type="ECO:0000313" key="5">
    <source>
        <dbReference type="Proteomes" id="UP001627154"/>
    </source>
</evidence>
<evidence type="ECO:0000313" key="4">
    <source>
        <dbReference type="EMBL" id="KAL3399912.1"/>
    </source>
</evidence>
<dbReference type="Proteomes" id="UP001627154">
    <property type="component" value="Unassembled WGS sequence"/>
</dbReference>
<proteinExistence type="predicted"/>
<dbReference type="InterPro" id="IPR036770">
    <property type="entry name" value="Ankyrin_rpt-contain_sf"/>
</dbReference>
<feature type="repeat" description="ANK" evidence="3">
    <location>
        <begin position="251"/>
        <end position="283"/>
    </location>
</feature>
<feature type="repeat" description="ANK" evidence="3">
    <location>
        <begin position="543"/>
        <end position="575"/>
    </location>
</feature>
<accession>A0ABD2X4W8</accession>
<name>A0ABD2X4W8_9HYME</name>
<dbReference type="SUPFAM" id="SSF48403">
    <property type="entry name" value="Ankyrin repeat"/>
    <property type="match status" value="2"/>
</dbReference>
<evidence type="ECO:0000256" key="2">
    <source>
        <dbReference type="ARBA" id="ARBA00023043"/>
    </source>
</evidence>
<dbReference type="PROSITE" id="PS50088">
    <property type="entry name" value="ANK_REPEAT"/>
    <property type="match status" value="7"/>
</dbReference>
<dbReference type="PANTHER" id="PTHR24198">
    <property type="entry name" value="ANKYRIN REPEAT AND PROTEIN KINASE DOMAIN-CONTAINING PROTEIN"/>
    <property type="match status" value="1"/>
</dbReference>
<evidence type="ECO:0000256" key="1">
    <source>
        <dbReference type="ARBA" id="ARBA00022737"/>
    </source>
</evidence>
<feature type="repeat" description="ANK" evidence="3">
    <location>
        <begin position="470"/>
        <end position="502"/>
    </location>
</feature>
<dbReference type="Gene3D" id="1.25.40.20">
    <property type="entry name" value="Ankyrin repeat-containing domain"/>
    <property type="match status" value="4"/>
</dbReference>
<dbReference type="PROSITE" id="PS50297">
    <property type="entry name" value="ANK_REP_REGION"/>
    <property type="match status" value="6"/>
</dbReference>
<keyword evidence="2 3" id="KW-0040">ANK repeat</keyword>
<dbReference type="InterPro" id="IPR002110">
    <property type="entry name" value="Ankyrin_rpt"/>
</dbReference>
<feature type="repeat" description="ANK" evidence="3">
    <location>
        <begin position="616"/>
        <end position="648"/>
    </location>
</feature>
<sequence length="747" mass="85756">MYFGYDTIRCDLKFNKLRKKFNLEIKSERDEFLDDIYYLMINWTGQYPDFGSMFRPEEVDWLLSDSIDIKYCGPRKYRGEQFIKFMTRSGYKDKPNIDTNGKPLLQRTTALLHAAKIIISNNTELVSCLFKIYDRYDANYIDERGLTHFHIACRHDFDDIVKKFLEHGLDPNIPVTDEVNTSLNLTIIHERKKCFELLLRNGANPNHADHEGLTPLHRLCDKDISHDWMELFFKINDDLQQTVQINAQNKRGLTPLHRDLYQGRIEKVKLLLKRGANPNLANNDELTPLHIICCRKNDDDFARIFLKLNDNILPTVKIDARNKKGDTPLHYALCRGLKKVSEWLLRNGASPNLATGGGLTPLHIICKMKHKVDLMEMFFDVCNEKNYLVYTDARDKLGRTPLHIALQYGKQEVFELLLRKGVNPNVADKDGSTPLHIMCQQFSLAGMIKVFFEINDEKHRTVQIDPQGKLGRTPLHLALEYSKQEVCELLLKRGADLNLPDQDGSTSLHFLCKSSSCNNLVETMLMNNDVKHQPIYVDTNDKRGDTPLHLALKHELKEVAELLLKRGASPNSVDADGSTSLHLICKRNNDDDLVDVFFKVIHVKHRPMHVDARDKLGRTPLQLAVSNLLPHVVEVLLQHGADLSNFSFPNESYFGEKFDPKNDSLDFKLELASGVLAIAELFEIRGYELNRTEILTIMKFFTKHKLISNSGHGEFWHSSVGVLNKAKKILMNPSLALHELIRSKNKL</sequence>